<evidence type="ECO:0000313" key="4">
    <source>
        <dbReference type="Proteomes" id="UP001152562"/>
    </source>
</evidence>
<dbReference type="PANTHER" id="PTHR47331:SF1">
    <property type="entry name" value="GAG-LIKE PROTEIN"/>
    <property type="match status" value="1"/>
</dbReference>
<dbReference type="InterPro" id="IPR012337">
    <property type="entry name" value="RNaseH-like_sf"/>
</dbReference>
<dbReference type="Proteomes" id="UP001152562">
    <property type="component" value="Unassembled WGS sequence"/>
</dbReference>
<dbReference type="SUPFAM" id="SSF53098">
    <property type="entry name" value="Ribonuclease H-like"/>
    <property type="match status" value="1"/>
</dbReference>
<dbReference type="InterPro" id="IPR001584">
    <property type="entry name" value="Integrase_cat-core"/>
</dbReference>
<sequence length="407" mass="46878">MDKLYQDQLRVWGDIQKLTNNYKKDGADRKRNPDYFQSRLLHLEELWNKFQCNHDRMLIEYSQDHKYFQEMEYEQSQGSYHSIKETLSQAYQDILLRMEKPKASTSVSEFEEQGTSERQESAQQQQGFGINTIKQKGLQYQNSKGRGIKCTKGYIAVFICMATKAVHLEVVSDLTTSAFLAALKRMAARRGTPEHIYSDNGTNFIGANRVLDSGYDELKRVFAEEQFATTITDMEINWHFNAPAWPSAGGLWEAAVKSLKAHTKKVIGDQKFTYEELSTLVAQLETCLNTRPLCPISEDPEDINFLTPAHFLTGGPTLSLLPTENDLRTRWYLVEKTFQDIWKRWQSEYLPTLTSRSKWQKPRENLKLQDLVAIHDANIPPGKWAMGRVVELHPGTDNIVRVVSLNL</sequence>
<proteinExistence type="predicted"/>
<dbReference type="Pfam" id="PF18701">
    <property type="entry name" value="DUF5641"/>
    <property type="match status" value="1"/>
</dbReference>
<gene>
    <name evidence="3" type="ORF">PIBRA_LOCUS11958</name>
</gene>
<dbReference type="EMBL" id="CALOZG010000053">
    <property type="protein sequence ID" value="CAH4036113.1"/>
    <property type="molecule type" value="Genomic_DNA"/>
</dbReference>
<protein>
    <recommendedName>
        <fullName evidence="2">Integrase catalytic domain-containing protein</fullName>
    </recommendedName>
</protein>
<dbReference type="GO" id="GO:0015074">
    <property type="term" value="P:DNA integration"/>
    <property type="evidence" value="ECO:0007669"/>
    <property type="project" value="InterPro"/>
</dbReference>
<evidence type="ECO:0000259" key="2">
    <source>
        <dbReference type="PROSITE" id="PS50994"/>
    </source>
</evidence>
<feature type="domain" description="Integrase catalytic" evidence="2">
    <location>
        <begin position="123"/>
        <end position="316"/>
    </location>
</feature>
<name>A0A9P0TQT9_PIEBR</name>
<evidence type="ECO:0000256" key="1">
    <source>
        <dbReference type="SAM" id="MobiDB-lite"/>
    </source>
</evidence>
<keyword evidence="4" id="KW-1185">Reference proteome</keyword>
<dbReference type="AlphaFoldDB" id="A0A9P0TQT9"/>
<dbReference type="Gene3D" id="3.30.420.10">
    <property type="entry name" value="Ribonuclease H-like superfamily/Ribonuclease H"/>
    <property type="match status" value="1"/>
</dbReference>
<dbReference type="InterPro" id="IPR040676">
    <property type="entry name" value="DUF5641"/>
</dbReference>
<dbReference type="PANTHER" id="PTHR47331">
    <property type="entry name" value="PHD-TYPE DOMAIN-CONTAINING PROTEIN"/>
    <property type="match status" value="1"/>
</dbReference>
<dbReference type="GO" id="GO:0003676">
    <property type="term" value="F:nucleic acid binding"/>
    <property type="evidence" value="ECO:0007669"/>
    <property type="project" value="InterPro"/>
</dbReference>
<reference evidence="3" key="1">
    <citation type="submission" date="2022-05" db="EMBL/GenBank/DDBJ databases">
        <authorList>
            <person name="Okamura Y."/>
        </authorList>
    </citation>
    <scope>NUCLEOTIDE SEQUENCE</scope>
</reference>
<feature type="region of interest" description="Disordered" evidence="1">
    <location>
        <begin position="102"/>
        <end position="125"/>
    </location>
</feature>
<accession>A0A9P0TQT9</accession>
<dbReference type="InterPro" id="IPR036397">
    <property type="entry name" value="RNaseH_sf"/>
</dbReference>
<evidence type="ECO:0000313" key="3">
    <source>
        <dbReference type="EMBL" id="CAH4036113.1"/>
    </source>
</evidence>
<organism evidence="3 4">
    <name type="scientific">Pieris brassicae</name>
    <name type="common">White butterfly</name>
    <name type="synonym">Large white butterfly</name>
    <dbReference type="NCBI Taxonomy" id="7116"/>
    <lineage>
        <taxon>Eukaryota</taxon>
        <taxon>Metazoa</taxon>
        <taxon>Ecdysozoa</taxon>
        <taxon>Arthropoda</taxon>
        <taxon>Hexapoda</taxon>
        <taxon>Insecta</taxon>
        <taxon>Pterygota</taxon>
        <taxon>Neoptera</taxon>
        <taxon>Endopterygota</taxon>
        <taxon>Lepidoptera</taxon>
        <taxon>Glossata</taxon>
        <taxon>Ditrysia</taxon>
        <taxon>Papilionoidea</taxon>
        <taxon>Pieridae</taxon>
        <taxon>Pierinae</taxon>
        <taxon>Pieris</taxon>
    </lineage>
</organism>
<dbReference type="PROSITE" id="PS50994">
    <property type="entry name" value="INTEGRASE"/>
    <property type="match status" value="1"/>
</dbReference>
<comment type="caution">
    <text evidence="3">The sequence shown here is derived from an EMBL/GenBank/DDBJ whole genome shotgun (WGS) entry which is preliminary data.</text>
</comment>